<protein>
    <recommendedName>
        <fullName evidence="6">IRG-type G domain-containing protein</fullName>
    </recommendedName>
</protein>
<dbReference type="GO" id="GO:0005525">
    <property type="term" value="F:GTP binding"/>
    <property type="evidence" value="ECO:0007669"/>
    <property type="project" value="UniProtKB-KW"/>
</dbReference>
<sequence length="265" mass="30496">MCFLQTDVTSLRLQDWKHQGINMSDSFKEDLQKALLKKDKVGAAKKAQEYLDFINNVPLNIAITGESGSGKSTLVNALRGIKNNSEGAAPTGVTETTMEPTEYTHPENPKIKIWDLPGVGTTKFPAAKYLKHVGFKKYDFFIIVSSERFKENDAKLAKEIKKMKKNFYFVRSKVDHNIQDEKENSPDLKEDELLQVIRNKCTKELEKLGIESPKVFLVSSLKLHLYEFRELSRALMMDLLNSSEKFCFFLCQTLIWKSLSRRQRF</sequence>
<evidence type="ECO:0000256" key="1">
    <source>
        <dbReference type="ARBA" id="ARBA00005429"/>
    </source>
</evidence>
<dbReference type="InterPro" id="IPR007743">
    <property type="entry name" value="Immunity-related_GTPase-like"/>
</dbReference>
<dbReference type="InterPro" id="IPR030385">
    <property type="entry name" value="G_IRG_dom"/>
</dbReference>
<comment type="similarity">
    <text evidence="1">Belongs to the TRAFAC class dynamin-like GTPase superfamily. IRG family.</text>
</comment>
<comment type="caution">
    <text evidence="7">The sequence shown here is derived from an EMBL/GenBank/DDBJ whole genome shotgun (WGS) entry which is preliminary data.</text>
</comment>
<keyword evidence="2" id="KW-0547">Nucleotide-binding</keyword>
<feature type="region of interest" description="Disordered" evidence="5">
    <location>
        <begin position="86"/>
        <end position="106"/>
    </location>
</feature>
<dbReference type="InterPro" id="IPR005225">
    <property type="entry name" value="Small_GTP-bd"/>
</dbReference>
<dbReference type="PANTHER" id="PTHR32341:SF10">
    <property type="entry name" value="INTERFERON-INDUCIBLE GTPASE 5"/>
    <property type="match status" value="1"/>
</dbReference>
<dbReference type="Gene3D" id="3.40.50.300">
    <property type="entry name" value="P-loop containing nucleotide triphosphate hydrolases"/>
    <property type="match status" value="1"/>
</dbReference>
<evidence type="ECO:0000313" key="7">
    <source>
        <dbReference type="EMBL" id="KAK7903936.1"/>
    </source>
</evidence>
<dbReference type="NCBIfam" id="TIGR00231">
    <property type="entry name" value="small_GTP"/>
    <property type="match status" value="1"/>
</dbReference>
<gene>
    <name evidence="7" type="ORF">WMY93_016543</name>
</gene>
<dbReference type="AlphaFoldDB" id="A0AAW0NSL6"/>
<dbReference type="InterPro" id="IPR027417">
    <property type="entry name" value="P-loop_NTPase"/>
</dbReference>
<name>A0AAW0NSL6_9GOBI</name>
<dbReference type="Pfam" id="PF05049">
    <property type="entry name" value="IIGP"/>
    <property type="match status" value="1"/>
</dbReference>
<evidence type="ECO:0000313" key="8">
    <source>
        <dbReference type="Proteomes" id="UP001460270"/>
    </source>
</evidence>
<dbReference type="GO" id="GO:0016020">
    <property type="term" value="C:membrane"/>
    <property type="evidence" value="ECO:0007669"/>
    <property type="project" value="InterPro"/>
</dbReference>
<dbReference type="PANTHER" id="PTHR32341">
    <property type="entry name" value="INTERFERON-INDUCIBLE GTPASE"/>
    <property type="match status" value="1"/>
</dbReference>
<organism evidence="7 8">
    <name type="scientific">Mugilogobius chulae</name>
    <name type="common">yellowstripe goby</name>
    <dbReference type="NCBI Taxonomy" id="88201"/>
    <lineage>
        <taxon>Eukaryota</taxon>
        <taxon>Metazoa</taxon>
        <taxon>Chordata</taxon>
        <taxon>Craniata</taxon>
        <taxon>Vertebrata</taxon>
        <taxon>Euteleostomi</taxon>
        <taxon>Actinopterygii</taxon>
        <taxon>Neopterygii</taxon>
        <taxon>Teleostei</taxon>
        <taxon>Neoteleostei</taxon>
        <taxon>Acanthomorphata</taxon>
        <taxon>Gobiaria</taxon>
        <taxon>Gobiiformes</taxon>
        <taxon>Gobioidei</taxon>
        <taxon>Gobiidae</taxon>
        <taxon>Gobionellinae</taxon>
        <taxon>Mugilogobius</taxon>
    </lineage>
</organism>
<dbReference type="InterPro" id="IPR051515">
    <property type="entry name" value="IRG"/>
</dbReference>
<evidence type="ECO:0000259" key="6">
    <source>
        <dbReference type="PROSITE" id="PS51716"/>
    </source>
</evidence>
<evidence type="ECO:0000256" key="2">
    <source>
        <dbReference type="ARBA" id="ARBA00022741"/>
    </source>
</evidence>
<evidence type="ECO:0000256" key="5">
    <source>
        <dbReference type="SAM" id="MobiDB-lite"/>
    </source>
</evidence>
<keyword evidence="4" id="KW-0342">GTP-binding</keyword>
<keyword evidence="8" id="KW-1185">Reference proteome</keyword>
<accession>A0AAW0NSL6</accession>
<dbReference type="SUPFAM" id="SSF52540">
    <property type="entry name" value="P-loop containing nucleoside triphosphate hydrolases"/>
    <property type="match status" value="1"/>
</dbReference>
<keyword evidence="3" id="KW-0378">Hydrolase</keyword>
<dbReference type="FunFam" id="3.40.50.300:FF:000541">
    <property type="entry name" value="Immunity related GTPase M"/>
    <property type="match status" value="1"/>
</dbReference>
<feature type="domain" description="IRG-type G" evidence="6">
    <location>
        <begin position="57"/>
        <end position="238"/>
    </location>
</feature>
<dbReference type="GO" id="GO:0016787">
    <property type="term" value="F:hydrolase activity"/>
    <property type="evidence" value="ECO:0007669"/>
    <property type="project" value="UniProtKB-KW"/>
</dbReference>
<dbReference type="PROSITE" id="PS51716">
    <property type="entry name" value="G_IRG"/>
    <property type="match status" value="1"/>
</dbReference>
<proteinExistence type="inferred from homology"/>
<dbReference type="EMBL" id="JBBPFD010000012">
    <property type="protein sequence ID" value="KAK7903936.1"/>
    <property type="molecule type" value="Genomic_DNA"/>
</dbReference>
<dbReference type="Proteomes" id="UP001460270">
    <property type="component" value="Unassembled WGS sequence"/>
</dbReference>
<reference evidence="8" key="1">
    <citation type="submission" date="2024-04" db="EMBL/GenBank/DDBJ databases">
        <title>Salinicola lusitanus LLJ914,a marine bacterium isolated from the Okinawa Trough.</title>
        <authorList>
            <person name="Li J."/>
        </authorList>
    </citation>
    <scope>NUCLEOTIDE SEQUENCE [LARGE SCALE GENOMIC DNA]</scope>
</reference>
<evidence type="ECO:0000256" key="4">
    <source>
        <dbReference type="ARBA" id="ARBA00023134"/>
    </source>
</evidence>
<evidence type="ECO:0000256" key="3">
    <source>
        <dbReference type="ARBA" id="ARBA00022801"/>
    </source>
</evidence>